<dbReference type="RefSeq" id="WP_008046167.1">
    <property type="nucleotide sequence ID" value="NZ_CH724152.1"/>
</dbReference>
<dbReference type="GO" id="GO:0019867">
    <property type="term" value="C:outer membrane"/>
    <property type="evidence" value="ECO:0007669"/>
    <property type="project" value="InterPro"/>
</dbReference>
<dbReference type="HOGENOM" id="CLU_018618_0_1_6"/>
<dbReference type="InterPro" id="IPR039910">
    <property type="entry name" value="D15-like"/>
</dbReference>
<dbReference type="Gene3D" id="3.10.20.310">
    <property type="entry name" value="membrane protein fhac"/>
    <property type="match status" value="1"/>
</dbReference>
<feature type="domain" description="POTRA" evidence="5">
    <location>
        <begin position="192"/>
        <end position="261"/>
    </location>
</feature>
<evidence type="ECO:0000313" key="6">
    <source>
        <dbReference type="EMBL" id="EAR08346.1"/>
    </source>
</evidence>
<keyword evidence="7" id="KW-1185">Reference proteome</keyword>
<dbReference type="PANTHER" id="PTHR12815:SF42">
    <property type="entry name" value="BACTERIAL SURFACE ANTIGEN (D15) DOMAIN-CONTAINING PROTEIN"/>
    <property type="match status" value="1"/>
</dbReference>
<organism evidence="6 7">
    <name type="scientific">Reinekea blandensis MED297</name>
    <dbReference type="NCBI Taxonomy" id="314283"/>
    <lineage>
        <taxon>Bacteria</taxon>
        <taxon>Pseudomonadati</taxon>
        <taxon>Pseudomonadota</taxon>
        <taxon>Gammaproteobacteria</taxon>
        <taxon>Oceanospirillales</taxon>
        <taxon>Saccharospirillaceae</taxon>
        <taxon>Reinekea</taxon>
    </lineage>
</organism>
<comment type="caution">
    <text evidence="6">The sequence shown here is derived from an EMBL/GenBank/DDBJ whole genome shotgun (WGS) entry which is preliminary data.</text>
</comment>
<dbReference type="Pfam" id="PF07244">
    <property type="entry name" value="POTRA"/>
    <property type="match status" value="1"/>
</dbReference>
<dbReference type="AlphaFoldDB" id="A4BHU1"/>
<name>A4BHU1_9GAMM</name>
<evidence type="ECO:0000259" key="4">
    <source>
        <dbReference type="Pfam" id="PF01103"/>
    </source>
</evidence>
<sequence>MSSYLKQLIALVWMLGSVMVLAEELPSASRWDLSLKPYKYDLQGDLVRAIDDYRTAVNQTGIQPSRDRQLRAETDRLRQLLDSRGYYQAQITPAFDDDRDKPRYRIVLGNRFRIAAIELQGEPLPEDDRWQSLEVGDPLSAAQVLAQQARLRARLLAQNCFYQLDVRHEVVLNDDTQSADITFLISASMPSTFGDVEFEGADSVNDEFLSRVTGLRKDRCYQRADIDSAVISLFDTGLFQQVRPTFARDSQGRVPVTFNLVTRKSRTVNASLGWKSEQGFGVGAGWQHRNLFSRAQSLSLQSQVQAEEQSLSAQIVIPSFFDRRNRLTWRNELQHQSAVAPEYVRYQSTATLERKASNDDYFEYGIGYDQVHQVTDDGWELYQQLRFPARYRFDSVTDPFNPTDGWRWSARVEPVFDIRRDFSPFFNVGTGIQLFLSLDDSLTLASRARTDALVIGGALDSTLANVPASELFNAGGSSSIRGYPYQSIRSGRFDSDGVELGGVTRTLLINELRLQFNESWGAVAFFDAGQVGPTIDLTGGNEWFRGYGGGIRYYTRFAPIRLDVAFPLDARESDDRFQIYVSLGQAF</sequence>
<dbReference type="Pfam" id="PF01103">
    <property type="entry name" value="Omp85"/>
    <property type="match status" value="1"/>
</dbReference>
<keyword evidence="3" id="KW-0472">Membrane</keyword>
<dbReference type="STRING" id="314283.MED297_09406"/>
<accession>A4BHU1</accession>
<keyword evidence="2" id="KW-1134">Transmembrane beta strand</keyword>
<dbReference type="Gene3D" id="2.40.160.50">
    <property type="entry name" value="membrane protein fhac: a member of the omp85/tpsb transporter family"/>
    <property type="match status" value="1"/>
</dbReference>
<gene>
    <name evidence="6" type="ORF">MED297_09406</name>
</gene>
<evidence type="ECO:0000313" key="7">
    <source>
        <dbReference type="Proteomes" id="UP000005953"/>
    </source>
</evidence>
<comment type="subcellular location">
    <subcellularLocation>
        <location evidence="1">Membrane</location>
    </subcellularLocation>
</comment>
<evidence type="ECO:0000256" key="2">
    <source>
        <dbReference type="ARBA" id="ARBA00022452"/>
    </source>
</evidence>
<dbReference type="OrthoDB" id="9803054at2"/>
<protein>
    <submittedName>
        <fullName evidence="6">Outer membrane protein</fullName>
    </submittedName>
</protein>
<feature type="domain" description="Bacterial surface antigen (D15)" evidence="4">
    <location>
        <begin position="290"/>
        <end position="587"/>
    </location>
</feature>
<dbReference type="Proteomes" id="UP000005953">
    <property type="component" value="Unassembled WGS sequence"/>
</dbReference>
<evidence type="ECO:0000259" key="5">
    <source>
        <dbReference type="Pfam" id="PF07244"/>
    </source>
</evidence>
<keyword evidence="2" id="KW-0812">Transmembrane</keyword>
<reference evidence="6 7" key="1">
    <citation type="submission" date="2006-02" db="EMBL/GenBank/DDBJ databases">
        <authorList>
            <person name="Pinhassi J."/>
            <person name="Pedros-Alio C."/>
            <person name="Ferriera S."/>
            <person name="Johnson J."/>
            <person name="Kravitz S."/>
            <person name="Halpern A."/>
            <person name="Remington K."/>
            <person name="Beeson K."/>
            <person name="Tran B."/>
            <person name="Rogers Y.-H."/>
            <person name="Friedman R."/>
            <person name="Venter J.C."/>
        </authorList>
    </citation>
    <scope>NUCLEOTIDE SEQUENCE [LARGE SCALE GENOMIC DNA]</scope>
    <source>
        <strain evidence="6 7">MED297</strain>
    </source>
</reference>
<evidence type="ECO:0000256" key="1">
    <source>
        <dbReference type="ARBA" id="ARBA00004370"/>
    </source>
</evidence>
<evidence type="ECO:0000256" key="3">
    <source>
        <dbReference type="ARBA" id="ARBA00023136"/>
    </source>
</evidence>
<dbReference type="EMBL" id="AAOE01000022">
    <property type="protein sequence ID" value="EAR08346.1"/>
    <property type="molecule type" value="Genomic_DNA"/>
</dbReference>
<proteinExistence type="predicted"/>
<dbReference type="InterPro" id="IPR010827">
    <property type="entry name" value="BamA/TamA_POTRA"/>
</dbReference>
<dbReference type="InterPro" id="IPR000184">
    <property type="entry name" value="Bac_surfAg_D15"/>
</dbReference>
<dbReference type="PANTHER" id="PTHR12815">
    <property type="entry name" value="SORTING AND ASSEMBLY MACHINERY SAMM50 PROTEIN FAMILY MEMBER"/>
    <property type="match status" value="1"/>
</dbReference>